<reference evidence="2" key="1">
    <citation type="journal article" date="2020" name="mSystems">
        <title>Genome- and Community-Level Interaction Insights into Carbon Utilization and Element Cycling Functions of Hydrothermarchaeota in Hydrothermal Sediment.</title>
        <authorList>
            <person name="Zhou Z."/>
            <person name="Liu Y."/>
            <person name="Xu W."/>
            <person name="Pan J."/>
            <person name="Luo Z.H."/>
            <person name="Li M."/>
        </authorList>
    </citation>
    <scope>NUCLEOTIDE SEQUENCE [LARGE SCALE GENOMIC DNA]</scope>
    <source>
        <strain evidence="2">SpSt-508</strain>
    </source>
</reference>
<feature type="domain" description="Neutral/alkaline non-lysosomal ceramidase N-terminal" evidence="1">
    <location>
        <begin position="62"/>
        <end position="300"/>
    </location>
</feature>
<dbReference type="Pfam" id="PF04734">
    <property type="entry name" value="Ceramidase_alk"/>
    <property type="match status" value="1"/>
</dbReference>
<gene>
    <name evidence="2" type="ORF">ENS64_06385</name>
</gene>
<organism evidence="2">
    <name type="scientific">Schlesneria paludicola</name>
    <dbReference type="NCBI Taxonomy" id="360056"/>
    <lineage>
        <taxon>Bacteria</taxon>
        <taxon>Pseudomonadati</taxon>
        <taxon>Planctomycetota</taxon>
        <taxon>Planctomycetia</taxon>
        <taxon>Planctomycetales</taxon>
        <taxon>Planctomycetaceae</taxon>
        <taxon>Schlesneria</taxon>
    </lineage>
</organism>
<comment type="caution">
    <text evidence="2">The sequence shown here is derived from an EMBL/GenBank/DDBJ whole genome shotgun (WGS) entry which is preliminary data.</text>
</comment>
<dbReference type="AlphaFoldDB" id="A0A7C4LML7"/>
<evidence type="ECO:0000259" key="1">
    <source>
        <dbReference type="Pfam" id="PF04734"/>
    </source>
</evidence>
<proteinExistence type="predicted"/>
<dbReference type="InterPro" id="IPR031329">
    <property type="entry name" value="NEUT/ALK_ceramidase_N"/>
</dbReference>
<evidence type="ECO:0000313" key="2">
    <source>
        <dbReference type="EMBL" id="HGT38877.1"/>
    </source>
</evidence>
<name>A0A7C4LML7_9PLAN</name>
<sequence>MTACPDSASRRRANGCFRSPAAVCAVALSVGTWWGLADNVTAAAEPTPSAWKAAAASASITPAEPMWMAGYASRNKPSEGVAQDLFAKCVVLEDARQQRLVIVTWDLIGVPRSLRLSLETQVCERFQLAPEWLLLNASHTHCGPELRVGQFSEPDAERAVQVQKYLSRLEETVLGLIGDCLARLQPVTLGYSHARCGFAMNRRLPTETEPRLSPYPDGPVDHAVPVLRIDRLDGKLLAVLFGYACHNTTLSFYQFCGDYAGYAQEYLEAAHPDCVAAFLTGCGGDQNPYPRGTLEQCQQHGRALANAVEAALLPQPRLLTGTLAAALDTVTLEFAPPPAKEALEARSQSSNESVARHARRLLQQLEAHGKISTEYPYWVHVIRLGHEVTLVALAGEVVVDYSLRLKRELADTTLWMAGYSNDVFGYVPSQRVLREGGYEGGGAMVYTALPGPFADDVEERIIAKVHELYRRTRPQAAKP</sequence>
<protein>
    <recommendedName>
        <fullName evidence="1">Neutral/alkaline non-lysosomal ceramidase N-terminal domain-containing protein</fullName>
    </recommendedName>
</protein>
<accession>A0A7C4LML7</accession>
<dbReference type="EMBL" id="DSVQ01000012">
    <property type="protein sequence ID" value="HGT38877.1"/>
    <property type="molecule type" value="Genomic_DNA"/>
</dbReference>